<gene>
    <name evidence="1" type="ORF">ACFPGP_16150</name>
</gene>
<organism evidence="1 2">
    <name type="scientific">Nocardioides taihuensis</name>
    <dbReference type="NCBI Taxonomy" id="1835606"/>
    <lineage>
        <taxon>Bacteria</taxon>
        <taxon>Bacillati</taxon>
        <taxon>Actinomycetota</taxon>
        <taxon>Actinomycetes</taxon>
        <taxon>Propionibacteriales</taxon>
        <taxon>Nocardioidaceae</taxon>
        <taxon>Nocardioides</taxon>
    </lineage>
</organism>
<reference evidence="2" key="1">
    <citation type="journal article" date="2019" name="Int. J. Syst. Evol. Microbiol.">
        <title>The Global Catalogue of Microorganisms (GCM) 10K type strain sequencing project: providing services to taxonomists for standard genome sequencing and annotation.</title>
        <authorList>
            <consortium name="The Broad Institute Genomics Platform"/>
            <consortium name="The Broad Institute Genome Sequencing Center for Infectious Disease"/>
            <person name="Wu L."/>
            <person name="Ma J."/>
        </authorList>
    </citation>
    <scope>NUCLEOTIDE SEQUENCE [LARGE SCALE GENOMIC DNA]</scope>
    <source>
        <strain evidence="2">DFY41</strain>
    </source>
</reference>
<name>A0ABW0BNQ9_9ACTN</name>
<evidence type="ECO:0000313" key="2">
    <source>
        <dbReference type="Proteomes" id="UP001596087"/>
    </source>
</evidence>
<evidence type="ECO:0000313" key="1">
    <source>
        <dbReference type="EMBL" id="MFC5178211.1"/>
    </source>
</evidence>
<protein>
    <recommendedName>
        <fullName evidence="3">DUF418 domain-containing protein</fullName>
    </recommendedName>
</protein>
<comment type="caution">
    <text evidence="1">The sequence shown here is derived from an EMBL/GenBank/DDBJ whole genome shotgun (WGS) entry which is preliminary data.</text>
</comment>
<dbReference type="RefSeq" id="WP_378591796.1">
    <property type="nucleotide sequence ID" value="NZ_JBHSKD010000021.1"/>
</dbReference>
<accession>A0ABW0BNQ9</accession>
<dbReference type="EMBL" id="JBHSKD010000021">
    <property type="protein sequence ID" value="MFC5178211.1"/>
    <property type="molecule type" value="Genomic_DNA"/>
</dbReference>
<proteinExistence type="predicted"/>
<sequence length="60" mass="7048">MITIVGIAVTLVGYFGQHGLTRLRQLEPDLFAWWNRSWWVRRVRASGAITRRPFDCWSSL</sequence>
<keyword evidence="2" id="KW-1185">Reference proteome</keyword>
<dbReference type="Proteomes" id="UP001596087">
    <property type="component" value="Unassembled WGS sequence"/>
</dbReference>
<evidence type="ECO:0008006" key="3">
    <source>
        <dbReference type="Google" id="ProtNLM"/>
    </source>
</evidence>